<dbReference type="Proteomes" id="UP000017819">
    <property type="component" value="Unassembled WGS sequence"/>
</dbReference>
<organism evidence="2 3">
    <name type="scientific">Lutibaculum baratangense AMV1</name>
    <dbReference type="NCBI Taxonomy" id="631454"/>
    <lineage>
        <taxon>Bacteria</taxon>
        <taxon>Pseudomonadati</taxon>
        <taxon>Pseudomonadota</taxon>
        <taxon>Alphaproteobacteria</taxon>
        <taxon>Hyphomicrobiales</taxon>
        <taxon>Tepidamorphaceae</taxon>
        <taxon>Lutibaculum</taxon>
    </lineage>
</organism>
<evidence type="ECO:0000313" key="2">
    <source>
        <dbReference type="EMBL" id="ESR27430.1"/>
    </source>
</evidence>
<dbReference type="AlphaFoldDB" id="V4RWP9"/>
<proteinExistence type="predicted"/>
<name>V4RWP9_9HYPH</name>
<dbReference type="STRING" id="631454.N177_0124"/>
<sequence>MLFRRRRRELWREHPAVLTFVKKLQQLAEGEGTKLAVPESAKPELLRAVYTLSNELGLAKDFELGDVEAAVERNSLPIWYSLLNLLRPVCDPATLHFPGNYDHNKLDHRAFLEMLQKRDEGVDLPLLSVLLAAGLAKFMGSYRSAEEAYKSIAGPHGLIGQGDLHASAALYERHLVRDERKGATVTAAYGIQPLLQEALSWPGMPEPSFARAEAFIHEAIEQAPAVPLGHYLLAVLRKLTGSLEEAETSLRHARGLVPAAGSAGPTLDLQLDRLVCARGHGGGVEEASPVGRGASPPGWRRTLGPSAGWERTR</sequence>
<keyword evidence="3" id="KW-1185">Reference proteome</keyword>
<gene>
    <name evidence="2" type="ORF">N177_0124</name>
</gene>
<dbReference type="EMBL" id="AWXZ01000005">
    <property type="protein sequence ID" value="ESR27430.1"/>
    <property type="molecule type" value="Genomic_DNA"/>
</dbReference>
<accession>V4RWP9</accession>
<comment type="caution">
    <text evidence="2">The sequence shown here is derived from an EMBL/GenBank/DDBJ whole genome shotgun (WGS) entry which is preliminary data.</text>
</comment>
<feature type="region of interest" description="Disordered" evidence="1">
    <location>
        <begin position="282"/>
        <end position="313"/>
    </location>
</feature>
<evidence type="ECO:0000313" key="3">
    <source>
        <dbReference type="Proteomes" id="UP000017819"/>
    </source>
</evidence>
<evidence type="ECO:0000256" key="1">
    <source>
        <dbReference type="SAM" id="MobiDB-lite"/>
    </source>
</evidence>
<protein>
    <submittedName>
        <fullName evidence="2">Uncharacterized protein</fullName>
    </submittedName>
</protein>
<reference evidence="2 3" key="1">
    <citation type="journal article" date="2014" name="Genome Announc.">
        <title>Draft Genome Sequence of Lutibaculum baratangense Strain AMV1T, Isolated from a Mud Volcano in Andamans, India.</title>
        <authorList>
            <person name="Singh A."/>
            <person name="Sreenivas A."/>
            <person name="Sathyanarayana Reddy G."/>
            <person name="Pinnaka A.K."/>
            <person name="Shivaji S."/>
        </authorList>
    </citation>
    <scope>NUCLEOTIDE SEQUENCE [LARGE SCALE GENOMIC DNA]</scope>
    <source>
        <strain evidence="2 3">AMV1</strain>
    </source>
</reference>